<dbReference type="Gene3D" id="3.40.50.1820">
    <property type="entry name" value="alpha/beta hydrolase"/>
    <property type="match status" value="1"/>
</dbReference>
<keyword evidence="4" id="KW-1185">Reference proteome</keyword>
<dbReference type="SUPFAM" id="SSF53474">
    <property type="entry name" value="alpha/beta-Hydrolases"/>
    <property type="match status" value="1"/>
</dbReference>
<dbReference type="InterPro" id="IPR005674">
    <property type="entry name" value="CocE/Ser_esterase"/>
</dbReference>
<dbReference type="InterPro" id="IPR029058">
    <property type="entry name" value="AB_hydrolase_fold"/>
</dbReference>
<accession>A0ABV5Y0R1</accession>
<dbReference type="Pfam" id="PF02129">
    <property type="entry name" value="Peptidase_S15"/>
    <property type="match status" value="1"/>
</dbReference>
<dbReference type="InterPro" id="IPR000383">
    <property type="entry name" value="Xaa-Pro-like_dom"/>
</dbReference>
<evidence type="ECO:0000256" key="1">
    <source>
        <dbReference type="ARBA" id="ARBA00022801"/>
    </source>
</evidence>
<evidence type="ECO:0000313" key="3">
    <source>
        <dbReference type="EMBL" id="MFB9820015.1"/>
    </source>
</evidence>
<reference evidence="3 4" key="1">
    <citation type="submission" date="2024-09" db="EMBL/GenBank/DDBJ databases">
        <authorList>
            <person name="Sun Q."/>
            <person name="Mori K."/>
        </authorList>
    </citation>
    <scope>NUCLEOTIDE SEQUENCE [LARGE SCALE GENOMIC DNA]</scope>
    <source>
        <strain evidence="3 4">JCM 1334</strain>
    </source>
</reference>
<keyword evidence="1 3" id="KW-0378">Hydrolase</keyword>
<feature type="domain" description="Xaa-Pro dipeptidyl-peptidase C-terminal" evidence="2">
    <location>
        <begin position="287"/>
        <end position="500"/>
    </location>
</feature>
<comment type="caution">
    <text evidence="3">The sequence shown here is derived from an EMBL/GenBank/DDBJ whole genome shotgun (WGS) entry which is preliminary data.</text>
</comment>
<dbReference type="EMBL" id="JBHMBC010000016">
    <property type="protein sequence ID" value="MFB9820015.1"/>
    <property type="molecule type" value="Genomic_DNA"/>
</dbReference>
<dbReference type="Gene3D" id="2.60.120.260">
    <property type="entry name" value="Galactose-binding domain-like"/>
    <property type="match status" value="1"/>
</dbReference>
<protein>
    <submittedName>
        <fullName evidence="3">CocE/NonD family hydrolase</fullName>
    </submittedName>
</protein>
<dbReference type="InterPro" id="IPR008979">
    <property type="entry name" value="Galactose-bd-like_sf"/>
</dbReference>
<dbReference type="Proteomes" id="UP001589702">
    <property type="component" value="Unassembled WGS sequence"/>
</dbReference>
<name>A0ABV5Y0R1_ARTRM</name>
<organism evidence="3 4">
    <name type="scientific">Arthrobacter ramosus</name>
    <dbReference type="NCBI Taxonomy" id="1672"/>
    <lineage>
        <taxon>Bacteria</taxon>
        <taxon>Bacillati</taxon>
        <taxon>Actinomycetota</taxon>
        <taxon>Actinomycetes</taxon>
        <taxon>Micrococcales</taxon>
        <taxon>Micrococcaceae</taxon>
        <taxon>Arthrobacter</taxon>
    </lineage>
</organism>
<dbReference type="Pfam" id="PF08530">
    <property type="entry name" value="PepX_C"/>
    <property type="match status" value="1"/>
</dbReference>
<dbReference type="InterPro" id="IPR013736">
    <property type="entry name" value="Xaa-Pro_dipept_C"/>
</dbReference>
<proteinExistence type="predicted"/>
<dbReference type="RefSeq" id="WP_234752303.1">
    <property type="nucleotide sequence ID" value="NZ_BAAAWN010000001.1"/>
</dbReference>
<evidence type="ECO:0000313" key="4">
    <source>
        <dbReference type="Proteomes" id="UP001589702"/>
    </source>
</evidence>
<dbReference type="GO" id="GO:0016787">
    <property type="term" value="F:hydrolase activity"/>
    <property type="evidence" value="ECO:0007669"/>
    <property type="project" value="UniProtKB-KW"/>
</dbReference>
<dbReference type="NCBIfam" id="TIGR00976">
    <property type="entry name" value="CocE_NonD"/>
    <property type="match status" value="1"/>
</dbReference>
<evidence type="ECO:0000259" key="2">
    <source>
        <dbReference type="SMART" id="SM00939"/>
    </source>
</evidence>
<dbReference type="Gene3D" id="1.10.3020.10">
    <property type="entry name" value="alpha-amino acid ester hydrolase ( Helical cap domain)"/>
    <property type="match status" value="1"/>
</dbReference>
<dbReference type="SMART" id="SM00939">
    <property type="entry name" value="PepX_C"/>
    <property type="match status" value="1"/>
</dbReference>
<gene>
    <name evidence="3" type="ORF">ACFFP1_10940</name>
</gene>
<dbReference type="SUPFAM" id="SSF49785">
    <property type="entry name" value="Galactose-binding domain-like"/>
    <property type="match status" value="1"/>
</dbReference>
<sequence>MRDGVTLSGDVYRPSEGEPRSTVLIRTPYCKDDPAHANTWINVLRAVECGWVVVVQDVRGRFRSEGRFVPFVNEADDGVDTIQWVREQPWSDGNVGMAGGSYVGISQWLAAARNPEGLIGIVPAVTADDVHSGWLYEDDNVVLGFLAHWVSILLASSGMDEESRPRITALERNVAEGRIRTFRQLVEEAGEFAPYLQDWRDRSRSLVDPELAGRVKVPAFVIGGWFDIFLPGTVASFVRRESAGTRNAHDRLLVGPWAHGLMGGWFPARSFGPASSFDSLDPTSLQLGWLEEVRDGLNQPDYPVRVFAMGADEWRCFSSWPPEGAGRVQLRLRPSTIERPTASMDDLTVSLLDSPVPTIGGRTFFPGYKVGANSGPRLLEALRARHDVHAFASEPLAGDIEILGTVTCRLKVTAAGPTPVVVKLATLDSTGTPELLCEGSSYSRTGAENAESISVDLGSTAVRVAKGMRLCAYVATSDFPRLEDGTRTSLNVCADEGPVLELDVLRLG</sequence>